<keyword evidence="1" id="KW-0479">Metal-binding</keyword>
<organism evidence="5 6">
    <name type="scientific">Lutzomyia longipalpis</name>
    <name type="common">Sand fly</name>
    <dbReference type="NCBI Taxonomy" id="7200"/>
    <lineage>
        <taxon>Eukaryota</taxon>
        <taxon>Metazoa</taxon>
        <taxon>Ecdysozoa</taxon>
        <taxon>Arthropoda</taxon>
        <taxon>Hexapoda</taxon>
        <taxon>Insecta</taxon>
        <taxon>Pterygota</taxon>
        <taxon>Neoptera</taxon>
        <taxon>Endopterygota</taxon>
        <taxon>Diptera</taxon>
        <taxon>Nematocera</taxon>
        <taxon>Psychodoidea</taxon>
        <taxon>Psychodidae</taxon>
        <taxon>Lutzomyia</taxon>
        <taxon>Lutzomyia</taxon>
    </lineage>
</organism>
<keyword evidence="6" id="KW-1185">Reference proteome</keyword>
<sequence>MMAKRVCSIDELMEVFTKVGLEKECERRKISRDGDKAELAKRIVEHDFTTKKDGGDRDESDYEDCEEPAMTTRKKKVVKEVDEFHGDGRAVSIRDVEDSIEKFGAEDGQDVVTWIADFEEMCDNIGWGDLQKLIAGKKALSGTAKKFVLAQSGITTWSSLRRALIKEFSPRWSSADVHRKLQSRQKDPNERSLDYVYEMQRIAKAGGVDEMTVCEYICDGIPGDVSRKAILYEAKSIEDLKVKLETYDKLVLKKKNSMTKENVKDEVKSSAKESEGTIKSSSQCFNCGGDGHKSMECPDKDKGPKCFKCNGFDHIARDCKKKSEKVASVNVIQSDDRKLKNIPTILMKINASEVKGAVDTCSEVSLMKESLWEQIKTPDMEAKPTQMKLCGFNGAYERARIEVMLKVVIDAEKYEFLCYIVRNEAMDLDMIVGRNFLDGVNYSITSQGVSVKPREPESVTKPKSMLEETELANVEIGEFQVSAQMKEDNSVMACELDEEIVLSECGVQPHESDEVGTKEGAVLEEPQCNDDQGLVDQQRVYSGGTSEADECQEWPCGNGKFPVLDRGREGGRKTEGEGQDERSDV</sequence>
<dbReference type="PANTHER" id="PTHR23002">
    <property type="entry name" value="ZINC FINGER CCHC DOMAIN CONTAINING PROTEIN"/>
    <property type="match status" value="1"/>
</dbReference>
<dbReference type="Proteomes" id="UP000092461">
    <property type="component" value="Unassembled WGS sequence"/>
</dbReference>
<feature type="compositionally biased region" description="Basic and acidic residues" evidence="2">
    <location>
        <begin position="563"/>
        <end position="585"/>
    </location>
</feature>
<evidence type="ECO:0000256" key="2">
    <source>
        <dbReference type="SAM" id="MobiDB-lite"/>
    </source>
</evidence>
<dbReference type="InterPro" id="IPR021109">
    <property type="entry name" value="Peptidase_aspartic_dom_sf"/>
</dbReference>
<protein>
    <recommendedName>
        <fullName evidence="3">CCHC-type domain-containing protein</fullName>
    </recommendedName>
</protein>
<dbReference type="EMBL" id="AJWK01016333">
    <property type="status" value="NOT_ANNOTATED_CDS"/>
    <property type="molecule type" value="Genomic_DNA"/>
</dbReference>
<dbReference type="CDD" id="cd00303">
    <property type="entry name" value="retropepsin_like"/>
    <property type="match status" value="1"/>
</dbReference>
<dbReference type="Gene3D" id="2.40.70.10">
    <property type="entry name" value="Acid Proteases"/>
    <property type="match status" value="1"/>
</dbReference>
<feature type="region of interest" description="Disordered" evidence="2">
    <location>
        <begin position="544"/>
        <end position="585"/>
    </location>
</feature>
<feature type="domain" description="CCHC-type" evidence="3">
    <location>
        <begin position="284"/>
        <end position="299"/>
    </location>
</feature>
<dbReference type="InterPro" id="IPR051714">
    <property type="entry name" value="Znf_CCHC_NABP"/>
</dbReference>
<dbReference type="EMBL" id="GITU01010291">
    <property type="protein sequence ID" value="MBC1178994.1"/>
    <property type="molecule type" value="Transcribed_RNA"/>
</dbReference>
<reference evidence="5" key="3">
    <citation type="submission" date="2020-05" db="UniProtKB">
        <authorList>
            <consortium name="EnsemblMetazoa"/>
        </authorList>
    </citation>
    <scope>IDENTIFICATION</scope>
    <source>
        <strain evidence="5">Jacobina</strain>
    </source>
</reference>
<evidence type="ECO:0000313" key="4">
    <source>
        <dbReference type="EMBL" id="MBC1178994.1"/>
    </source>
</evidence>
<feature type="domain" description="CCHC-type" evidence="3">
    <location>
        <begin position="305"/>
        <end position="321"/>
    </location>
</feature>
<reference evidence="4" key="2">
    <citation type="journal article" date="2020" name="BMC">
        <title>Leishmania infection induces a limited differential gene expression in the sand fly midgut.</title>
        <authorList>
            <person name="Coutinho-Abreu I.V."/>
            <person name="Serafim T.D."/>
            <person name="Meneses C."/>
            <person name="Kamhawi S."/>
            <person name="Oliveira F."/>
            <person name="Valenzuela J.G."/>
        </authorList>
    </citation>
    <scope>NUCLEOTIDE SEQUENCE</scope>
    <source>
        <strain evidence="4">Jacobina</strain>
        <tissue evidence="4">Midgut</tissue>
    </source>
</reference>
<evidence type="ECO:0000313" key="5">
    <source>
        <dbReference type="EnsemblMetazoa" id="LLOJ005132-PA"/>
    </source>
</evidence>
<evidence type="ECO:0000313" key="6">
    <source>
        <dbReference type="Proteomes" id="UP000092461"/>
    </source>
</evidence>
<accession>A0A1B0CKJ5</accession>
<dbReference type="GO" id="GO:0008270">
    <property type="term" value="F:zinc ion binding"/>
    <property type="evidence" value="ECO:0007669"/>
    <property type="project" value="UniProtKB-KW"/>
</dbReference>
<dbReference type="GO" id="GO:0003676">
    <property type="term" value="F:nucleic acid binding"/>
    <property type="evidence" value="ECO:0007669"/>
    <property type="project" value="InterPro"/>
</dbReference>
<dbReference type="InterPro" id="IPR036875">
    <property type="entry name" value="Znf_CCHC_sf"/>
</dbReference>
<dbReference type="SMART" id="SM00343">
    <property type="entry name" value="ZnF_C2HC"/>
    <property type="match status" value="2"/>
</dbReference>
<dbReference type="VEuPathDB" id="VectorBase:LLONM1_003768"/>
<evidence type="ECO:0000259" key="3">
    <source>
        <dbReference type="PROSITE" id="PS50158"/>
    </source>
</evidence>
<dbReference type="PROSITE" id="PS50158">
    <property type="entry name" value="ZF_CCHC"/>
    <property type="match status" value="2"/>
</dbReference>
<dbReference type="VEuPathDB" id="VectorBase:LLOJ005132"/>
<dbReference type="EnsemblMetazoa" id="LLOJ005132-RA">
    <property type="protein sequence ID" value="LLOJ005132-PA"/>
    <property type="gene ID" value="LLOJ005132"/>
</dbReference>
<dbReference type="SUPFAM" id="SSF50630">
    <property type="entry name" value="Acid proteases"/>
    <property type="match status" value="1"/>
</dbReference>
<dbReference type="SUPFAM" id="SSF57756">
    <property type="entry name" value="Retrovirus zinc finger-like domains"/>
    <property type="match status" value="1"/>
</dbReference>
<name>A0A1B0CKJ5_LUTLO</name>
<dbReference type="Gene3D" id="4.10.60.10">
    <property type="entry name" value="Zinc finger, CCHC-type"/>
    <property type="match status" value="1"/>
</dbReference>
<dbReference type="AlphaFoldDB" id="A0A1B0CKJ5"/>
<evidence type="ECO:0000256" key="1">
    <source>
        <dbReference type="PROSITE-ProRule" id="PRU00047"/>
    </source>
</evidence>
<dbReference type="InterPro" id="IPR001878">
    <property type="entry name" value="Znf_CCHC"/>
</dbReference>
<dbReference type="Pfam" id="PF00098">
    <property type="entry name" value="zf-CCHC"/>
    <property type="match status" value="2"/>
</dbReference>
<proteinExistence type="predicted"/>
<keyword evidence="1" id="KW-0862">Zinc</keyword>
<keyword evidence="1" id="KW-0863">Zinc-finger</keyword>
<reference evidence="6" key="1">
    <citation type="submission" date="2012-05" db="EMBL/GenBank/DDBJ databases">
        <title>Whole Genome Assembly of Lutzomyia longipalpis.</title>
        <authorList>
            <person name="Richards S."/>
            <person name="Qu C."/>
            <person name="Dillon R."/>
            <person name="Worley K."/>
            <person name="Scherer S."/>
            <person name="Batterton M."/>
            <person name="Taylor A."/>
            <person name="Hawes A."/>
            <person name="Hernandez B."/>
            <person name="Kovar C."/>
            <person name="Mandapat C."/>
            <person name="Pham C."/>
            <person name="Qu C."/>
            <person name="Jing C."/>
            <person name="Bess C."/>
            <person name="Bandaranaike D."/>
            <person name="Ngo D."/>
            <person name="Ongeri F."/>
            <person name="Arias F."/>
            <person name="Lara F."/>
            <person name="Weissenberger G."/>
            <person name="Kamau G."/>
            <person name="Han H."/>
            <person name="Shen H."/>
            <person name="Dinh H."/>
            <person name="Khalil I."/>
            <person name="Jones J."/>
            <person name="Shafer J."/>
            <person name="Jayaseelan J."/>
            <person name="Quiroz J."/>
            <person name="Blankenburg K."/>
            <person name="Nguyen L."/>
            <person name="Jackson L."/>
            <person name="Francisco L."/>
            <person name="Tang L.-Y."/>
            <person name="Pu L.-L."/>
            <person name="Perales L."/>
            <person name="Lorensuhewa L."/>
            <person name="Munidasa M."/>
            <person name="Coyle M."/>
            <person name="Taylor M."/>
            <person name="Puazo M."/>
            <person name="Firestine M."/>
            <person name="Scheel M."/>
            <person name="Javaid M."/>
            <person name="Wang M."/>
            <person name="Li M."/>
            <person name="Tabassum N."/>
            <person name="Saada N."/>
            <person name="Osuji N."/>
            <person name="Aqrawi P."/>
            <person name="Fu Q."/>
            <person name="Thornton R."/>
            <person name="Raj R."/>
            <person name="Goodspeed R."/>
            <person name="Mata R."/>
            <person name="Najjar R."/>
            <person name="Gubbala S."/>
            <person name="Lee S."/>
            <person name="Denson S."/>
            <person name="Patil S."/>
            <person name="Macmil S."/>
            <person name="Qi S."/>
            <person name="Matskevitch T."/>
            <person name="Palculict T."/>
            <person name="Mathew T."/>
            <person name="Vee V."/>
            <person name="Velamala V."/>
            <person name="Korchina V."/>
            <person name="Cai W."/>
            <person name="Liu W."/>
            <person name="Dai W."/>
            <person name="Zou X."/>
            <person name="Zhu Y."/>
            <person name="Zhang Y."/>
            <person name="Wu Y.-Q."/>
            <person name="Xin Y."/>
            <person name="Nazarath L."/>
            <person name="Kovar C."/>
            <person name="Han Y."/>
            <person name="Muzny D."/>
            <person name="Gibbs R."/>
        </authorList>
    </citation>
    <scope>NUCLEOTIDE SEQUENCE [LARGE SCALE GENOMIC DNA]</scope>
    <source>
        <strain evidence="6">Jacobina</strain>
    </source>
</reference>